<dbReference type="Proteomes" id="UP000002247">
    <property type="component" value="Chromosome"/>
</dbReference>
<dbReference type="RefSeq" id="WP_013137762.1">
    <property type="nucleotide sequence ID" value="NC_014168.1"/>
</dbReference>
<dbReference type="HOGENOM" id="CLU_2048126_0_0_11"/>
<sequence>MNIRSALGVLACAIAFGAGAVSGVANAAVATAAPLPAHADDPHDSDFDDSDDEAGPPTDDNGDGPLQRFICRLGIGHWTHPLADAITVYVWAEDYADADRKARDDHPTTPPFQYIAWSRCDPA</sequence>
<organism evidence="3 4">
    <name type="scientific">Segniliparus rotundus (strain ATCC BAA-972 / CDC 1076 / CIP 108378 / DSM 44985 / JCM 13578)</name>
    <dbReference type="NCBI Taxonomy" id="640132"/>
    <lineage>
        <taxon>Bacteria</taxon>
        <taxon>Bacillati</taxon>
        <taxon>Actinomycetota</taxon>
        <taxon>Actinomycetes</taxon>
        <taxon>Mycobacteriales</taxon>
        <taxon>Segniliparaceae</taxon>
        <taxon>Segniliparus</taxon>
    </lineage>
</organism>
<evidence type="ECO:0000313" key="3">
    <source>
        <dbReference type="EMBL" id="ADG97306.1"/>
    </source>
</evidence>
<accession>D6ZE26</accession>
<dbReference type="AlphaFoldDB" id="D6ZE26"/>
<feature type="chain" id="PRO_5003091870" evidence="2">
    <location>
        <begin position="28"/>
        <end position="123"/>
    </location>
</feature>
<dbReference type="OrthoDB" id="9937436at2"/>
<proteinExistence type="predicted"/>
<keyword evidence="4" id="KW-1185">Reference proteome</keyword>
<gene>
    <name evidence="3" type="ordered locus">Srot_0827</name>
</gene>
<evidence type="ECO:0000256" key="1">
    <source>
        <dbReference type="SAM" id="MobiDB-lite"/>
    </source>
</evidence>
<dbReference type="KEGG" id="srt:Srot_0827"/>
<name>D6ZE26_SEGRD</name>
<keyword evidence="2" id="KW-0732">Signal</keyword>
<evidence type="ECO:0000313" key="4">
    <source>
        <dbReference type="Proteomes" id="UP000002247"/>
    </source>
</evidence>
<protein>
    <submittedName>
        <fullName evidence="3">Uncharacterized protein</fullName>
    </submittedName>
</protein>
<feature type="region of interest" description="Disordered" evidence="1">
    <location>
        <begin position="36"/>
        <end position="65"/>
    </location>
</feature>
<reference evidence="3 4" key="1">
    <citation type="journal article" date="2010" name="Stand. Genomic Sci.">
        <title>Complete genome sequence of Segniliparus rotundus type strain (CDC 1076).</title>
        <authorList>
            <person name="Sikorski J."/>
            <person name="Lapidus A."/>
            <person name="Copeland A."/>
            <person name="Misra M."/>
            <person name="Glavina Del Rio T."/>
            <person name="Nolan M."/>
            <person name="Lucas S."/>
            <person name="Chen F."/>
            <person name="Tice H."/>
            <person name="Cheng J.F."/>
            <person name="Jando M."/>
            <person name="Schneider S."/>
            <person name="Bruce D."/>
            <person name="Goodwin L."/>
            <person name="Pitluck S."/>
            <person name="Liolios K."/>
            <person name="Mikhailova N."/>
            <person name="Pati A."/>
            <person name="Ivanova N."/>
            <person name="Mavromatis K."/>
            <person name="Chen A."/>
            <person name="Palaniappan K."/>
            <person name="Chertkov O."/>
            <person name="Land M."/>
            <person name="Hauser L."/>
            <person name="Chang Y.J."/>
            <person name="Jeffries C.D."/>
            <person name="Brettin T."/>
            <person name="Detter J.C."/>
            <person name="Han C."/>
            <person name="Rohde M."/>
            <person name="Goker M."/>
            <person name="Bristow J."/>
            <person name="Eisen J.A."/>
            <person name="Markowitz V."/>
            <person name="Hugenholtz P."/>
            <person name="Kyrpides N.C."/>
            <person name="Klenk H.P."/>
        </authorList>
    </citation>
    <scope>NUCLEOTIDE SEQUENCE [LARGE SCALE GENOMIC DNA]</scope>
    <source>
        <strain evidence="4">ATCC BAA-972 / CDC 1076 / CIP 108378 / DSM 44985 / JCM 13578</strain>
    </source>
</reference>
<feature type="signal peptide" evidence="2">
    <location>
        <begin position="1"/>
        <end position="27"/>
    </location>
</feature>
<dbReference type="EMBL" id="CP001958">
    <property type="protein sequence ID" value="ADG97306.1"/>
    <property type="molecule type" value="Genomic_DNA"/>
</dbReference>
<evidence type="ECO:0000256" key="2">
    <source>
        <dbReference type="SAM" id="SignalP"/>
    </source>
</evidence>